<dbReference type="Proteomes" id="UP000009183">
    <property type="component" value="Chromosome 16"/>
</dbReference>
<dbReference type="PaxDb" id="29760-VIT_16s0013g01740.t01"/>
<evidence type="ECO:0000313" key="1">
    <source>
        <dbReference type="EMBL" id="CBI38643.3"/>
    </source>
</evidence>
<organism evidence="1 2">
    <name type="scientific">Vitis vinifera</name>
    <name type="common">Grape</name>
    <dbReference type="NCBI Taxonomy" id="29760"/>
    <lineage>
        <taxon>Eukaryota</taxon>
        <taxon>Viridiplantae</taxon>
        <taxon>Streptophyta</taxon>
        <taxon>Embryophyta</taxon>
        <taxon>Tracheophyta</taxon>
        <taxon>Spermatophyta</taxon>
        <taxon>Magnoliopsida</taxon>
        <taxon>eudicotyledons</taxon>
        <taxon>Gunneridae</taxon>
        <taxon>Pentapetalae</taxon>
        <taxon>rosids</taxon>
        <taxon>Vitales</taxon>
        <taxon>Vitaceae</taxon>
        <taxon>Viteae</taxon>
        <taxon>Vitis</taxon>
    </lineage>
</organism>
<sequence>MFPSCQEWYGCSEKKNLSILWLPSPAQKNNPSSFLYFLSLVHLRILFLQVQQGRYVLISSIAG</sequence>
<keyword evidence="2" id="KW-1185">Reference proteome</keyword>
<accession>D7U7C9</accession>
<reference evidence="2" key="1">
    <citation type="journal article" date="2007" name="Nature">
        <title>The grapevine genome sequence suggests ancestral hexaploidization in major angiosperm phyla.</title>
        <authorList>
            <consortium name="The French-Italian Public Consortium for Grapevine Genome Characterization."/>
            <person name="Jaillon O."/>
            <person name="Aury J.-M."/>
            <person name="Noel B."/>
            <person name="Policriti A."/>
            <person name="Clepet C."/>
            <person name="Casagrande A."/>
            <person name="Choisne N."/>
            <person name="Aubourg S."/>
            <person name="Vitulo N."/>
            <person name="Jubin C."/>
            <person name="Vezzi A."/>
            <person name="Legeai F."/>
            <person name="Hugueney P."/>
            <person name="Dasilva C."/>
            <person name="Horner D."/>
            <person name="Mica E."/>
            <person name="Jublot D."/>
            <person name="Poulain J."/>
            <person name="Bruyere C."/>
            <person name="Billault A."/>
            <person name="Segurens B."/>
            <person name="Gouyvenoux M."/>
            <person name="Ugarte E."/>
            <person name="Cattonaro F."/>
            <person name="Anthouard V."/>
            <person name="Vico V."/>
            <person name="Del Fabbro C."/>
            <person name="Alaux M."/>
            <person name="Di Gaspero G."/>
            <person name="Dumas V."/>
            <person name="Felice N."/>
            <person name="Paillard S."/>
            <person name="Juman I."/>
            <person name="Moroldo M."/>
            <person name="Scalabrin S."/>
            <person name="Canaguier A."/>
            <person name="Le Clainche I."/>
            <person name="Malacrida G."/>
            <person name="Durand E."/>
            <person name="Pesole G."/>
            <person name="Laucou V."/>
            <person name="Chatelet P."/>
            <person name="Merdinoglu D."/>
            <person name="Delledonne M."/>
            <person name="Pezzotti M."/>
            <person name="Lecharny A."/>
            <person name="Scarpelli C."/>
            <person name="Artiguenave F."/>
            <person name="Pe M.E."/>
            <person name="Valle G."/>
            <person name="Morgante M."/>
            <person name="Caboche M."/>
            <person name="Adam-Blondon A.-F."/>
            <person name="Weissenbach J."/>
            <person name="Quetier F."/>
            <person name="Wincker P."/>
        </authorList>
    </citation>
    <scope>NUCLEOTIDE SEQUENCE [LARGE SCALE GENOMIC DNA]</scope>
    <source>
        <strain evidence="2">cv. Pinot noir / PN40024</strain>
    </source>
</reference>
<protein>
    <submittedName>
        <fullName evidence="1">Uncharacterized protein</fullName>
    </submittedName>
</protein>
<dbReference type="HOGENOM" id="CLU_2890364_0_0_1"/>
<dbReference type="AlphaFoldDB" id="D7U7C9"/>
<name>D7U7C9_VITVI</name>
<dbReference type="InParanoid" id="D7U7C9"/>
<evidence type="ECO:0000313" key="2">
    <source>
        <dbReference type="Proteomes" id="UP000009183"/>
    </source>
</evidence>
<proteinExistence type="predicted"/>
<dbReference type="EMBL" id="FN596738">
    <property type="protein sequence ID" value="CBI38643.3"/>
    <property type="molecule type" value="Genomic_DNA"/>
</dbReference>
<gene>
    <name evidence="1" type="ordered locus">VIT_16s0013g01740</name>
</gene>